<feature type="domain" description="Uncharacterized protein YyaB-like PH" evidence="2">
    <location>
        <begin position="61"/>
        <end position="133"/>
    </location>
</feature>
<evidence type="ECO:0000256" key="1">
    <source>
        <dbReference type="SAM" id="Phobius"/>
    </source>
</evidence>
<keyword evidence="4" id="KW-1185">Reference proteome</keyword>
<accession>A0ABV7CR34</accession>
<organism evidence="3 4">
    <name type="scientific">Virgibacillus xinjiangensis</name>
    <dbReference type="NCBI Taxonomy" id="393090"/>
    <lineage>
        <taxon>Bacteria</taxon>
        <taxon>Bacillati</taxon>
        <taxon>Bacillota</taxon>
        <taxon>Bacilli</taxon>
        <taxon>Bacillales</taxon>
        <taxon>Bacillaceae</taxon>
        <taxon>Virgibacillus</taxon>
    </lineage>
</organism>
<dbReference type="Proteomes" id="UP001595279">
    <property type="component" value="Unassembled WGS sequence"/>
</dbReference>
<dbReference type="Pfam" id="PF06713">
    <property type="entry name" value="bPH_4"/>
    <property type="match status" value="1"/>
</dbReference>
<keyword evidence="1" id="KW-0812">Transmembrane</keyword>
<protein>
    <submittedName>
        <fullName evidence="3">PH domain-containing protein</fullName>
    </submittedName>
</protein>
<keyword evidence="1" id="KW-0472">Membrane</keyword>
<keyword evidence="1" id="KW-1133">Transmembrane helix</keyword>
<sequence>MYSMCKENVMYFPSKKDHWLTALMWGIAVIGVATPLIRGYLSGAIFVLPFSLLLLWFWFRTGYIIQNNLLIIRYGPIRLKVNIDQIIEIRKVKSIFAAPALSRHRLEIYSGRYNIVSVSPNQEKEFIDELIRQNPDLEIRKK</sequence>
<evidence type="ECO:0000313" key="4">
    <source>
        <dbReference type="Proteomes" id="UP001595279"/>
    </source>
</evidence>
<proteinExistence type="predicted"/>
<reference evidence="4" key="1">
    <citation type="journal article" date="2019" name="Int. J. Syst. Evol. Microbiol.">
        <title>The Global Catalogue of Microorganisms (GCM) 10K type strain sequencing project: providing services to taxonomists for standard genome sequencing and annotation.</title>
        <authorList>
            <consortium name="The Broad Institute Genomics Platform"/>
            <consortium name="The Broad Institute Genome Sequencing Center for Infectious Disease"/>
            <person name="Wu L."/>
            <person name="Ma J."/>
        </authorList>
    </citation>
    <scope>NUCLEOTIDE SEQUENCE [LARGE SCALE GENOMIC DNA]</scope>
    <source>
        <strain evidence="4">KCTC 13128</strain>
    </source>
</reference>
<dbReference type="EMBL" id="JBHRSA010000004">
    <property type="protein sequence ID" value="MFC3038871.1"/>
    <property type="molecule type" value="Genomic_DNA"/>
</dbReference>
<dbReference type="InterPro" id="IPR009589">
    <property type="entry name" value="PH_YyaB-like"/>
</dbReference>
<evidence type="ECO:0000259" key="2">
    <source>
        <dbReference type="Pfam" id="PF06713"/>
    </source>
</evidence>
<dbReference type="RefSeq" id="WP_390268050.1">
    <property type="nucleotide sequence ID" value="NZ_JBHRSA010000004.1"/>
</dbReference>
<feature type="transmembrane region" description="Helical" evidence="1">
    <location>
        <begin position="43"/>
        <end position="59"/>
    </location>
</feature>
<evidence type="ECO:0000313" key="3">
    <source>
        <dbReference type="EMBL" id="MFC3038871.1"/>
    </source>
</evidence>
<comment type="caution">
    <text evidence="3">The sequence shown here is derived from an EMBL/GenBank/DDBJ whole genome shotgun (WGS) entry which is preliminary data.</text>
</comment>
<name>A0ABV7CR34_9BACI</name>
<gene>
    <name evidence="3" type="ORF">ACFOGI_01220</name>
</gene>
<feature type="transmembrane region" description="Helical" evidence="1">
    <location>
        <begin position="20"/>
        <end position="37"/>
    </location>
</feature>